<dbReference type="OrthoDB" id="9774191at2"/>
<dbReference type="GO" id="GO:0000166">
    <property type="term" value="F:nucleotide binding"/>
    <property type="evidence" value="ECO:0007669"/>
    <property type="project" value="InterPro"/>
</dbReference>
<dbReference type="PANTHER" id="PTHR43708:SF3">
    <property type="entry name" value="OXIDOREDUCTASE"/>
    <property type="match status" value="1"/>
</dbReference>
<accession>A0A317C3N2</accession>
<evidence type="ECO:0000313" key="3">
    <source>
        <dbReference type="EMBL" id="PWQ93306.1"/>
    </source>
</evidence>
<dbReference type="Proteomes" id="UP000245539">
    <property type="component" value="Unassembled WGS sequence"/>
</dbReference>
<dbReference type="InterPro" id="IPR055170">
    <property type="entry name" value="GFO_IDH_MocA-like_dom"/>
</dbReference>
<evidence type="ECO:0000259" key="2">
    <source>
        <dbReference type="Pfam" id="PF22725"/>
    </source>
</evidence>
<feature type="domain" description="GFO/IDH/MocA-like oxidoreductase" evidence="2">
    <location>
        <begin position="148"/>
        <end position="277"/>
    </location>
</feature>
<comment type="caution">
    <text evidence="3">The sequence shown here is derived from an EMBL/GenBank/DDBJ whole genome shotgun (WGS) entry which is preliminary data.</text>
</comment>
<protein>
    <submittedName>
        <fullName evidence="3">Oxidoreductase</fullName>
    </submittedName>
</protein>
<dbReference type="RefSeq" id="WP_109839007.1">
    <property type="nucleotide sequence ID" value="NZ_QGKM01000064.1"/>
</dbReference>
<dbReference type="Pfam" id="PF22725">
    <property type="entry name" value="GFO_IDH_MocA_C3"/>
    <property type="match status" value="1"/>
</dbReference>
<dbReference type="Pfam" id="PF01408">
    <property type="entry name" value="GFO_IDH_MocA"/>
    <property type="match status" value="1"/>
</dbReference>
<feature type="domain" description="Gfo/Idh/MocA-like oxidoreductase N-terminal" evidence="1">
    <location>
        <begin position="13"/>
        <end position="140"/>
    </location>
</feature>
<dbReference type="EMBL" id="QGKM01000064">
    <property type="protein sequence ID" value="PWQ93306.1"/>
    <property type="molecule type" value="Genomic_DNA"/>
</dbReference>
<dbReference type="AlphaFoldDB" id="A0A317C3N2"/>
<reference evidence="3 4" key="1">
    <citation type="submission" date="2018-05" db="EMBL/GenBank/DDBJ databases">
        <title>Leucothrix arctica sp. nov., isolated from Arctic seawater.</title>
        <authorList>
            <person name="Choi A."/>
            <person name="Baek K."/>
        </authorList>
    </citation>
    <scope>NUCLEOTIDE SEQUENCE [LARGE SCALE GENOMIC DNA]</scope>
    <source>
        <strain evidence="3 4">JCM 18388</strain>
    </source>
</reference>
<dbReference type="Gene3D" id="3.30.360.10">
    <property type="entry name" value="Dihydrodipicolinate Reductase, domain 2"/>
    <property type="match status" value="1"/>
</dbReference>
<sequence length="384" mass="41871">MNRAINILGRKLRLGVIGGGVDSFIGTVHRGAALLHEQFEVTASVLSSNPERSLNDGKTLGIPRPYATAEDLFAGEKDHPEKIDLLAIMTPNNSHYELSLQALDCGMDIFCEKPLTMTLEESEDLAAKLAQTDRIYCVAYAYTGYAMVRQARAMVEAGDLGELRSVQCDYIQGHLAELGDNEADNWHMKPEVAGESLILGDIGTHCFHLASYITGENPQDLCADVTSIVPGRTAHDYCGVLLRYANGARGSFTVTQAIAGGIHGLKIRVSGSKGTVEWDQESPDELIHRTLNSPERRLVRGGKGLHEAAHRATHVAMGHPEGYKEAFANLYLDIADHMLARHQGQKPEPLALWYPDIQDGVDGMKFIKAALTSSQQQSAWQALG</sequence>
<dbReference type="InterPro" id="IPR051317">
    <property type="entry name" value="Gfo/Idh/MocA_oxidoreduct"/>
</dbReference>
<dbReference type="InterPro" id="IPR000683">
    <property type="entry name" value="Gfo/Idh/MocA-like_OxRdtase_N"/>
</dbReference>
<gene>
    <name evidence="3" type="ORF">DKW60_17755</name>
</gene>
<keyword evidence="4" id="KW-1185">Reference proteome</keyword>
<organism evidence="3 4">
    <name type="scientific">Leucothrix pacifica</name>
    <dbReference type="NCBI Taxonomy" id="1247513"/>
    <lineage>
        <taxon>Bacteria</taxon>
        <taxon>Pseudomonadati</taxon>
        <taxon>Pseudomonadota</taxon>
        <taxon>Gammaproteobacteria</taxon>
        <taxon>Thiotrichales</taxon>
        <taxon>Thiotrichaceae</taxon>
        <taxon>Leucothrix</taxon>
    </lineage>
</organism>
<dbReference type="SUPFAM" id="SSF55347">
    <property type="entry name" value="Glyceraldehyde-3-phosphate dehydrogenase-like, C-terminal domain"/>
    <property type="match status" value="1"/>
</dbReference>
<proteinExistence type="predicted"/>
<dbReference type="InterPro" id="IPR036291">
    <property type="entry name" value="NAD(P)-bd_dom_sf"/>
</dbReference>
<dbReference type="Gene3D" id="3.40.50.720">
    <property type="entry name" value="NAD(P)-binding Rossmann-like Domain"/>
    <property type="match status" value="1"/>
</dbReference>
<dbReference type="PANTHER" id="PTHR43708">
    <property type="entry name" value="CONSERVED EXPRESSED OXIDOREDUCTASE (EUROFUNG)"/>
    <property type="match status" value="1"/>
</dbReference>
<evidence type="ECO:0000313" key="4">
    <source>
        <dbReference type="Proteomes" id="UP000245539"/>
    </source>
</evidence>
<dbReference type="SUPFAM" id="SSF51735">
    <property type="entry name" value="NAD(P)-binding Rossmann-fold domains"/>
    <property type="match status" value="1"/>
</dbReference>
<evidence type="ECO:0000259" key="1">
    <source>
        <dbReference type="Pfam" id="PF01408"/>
    </source>
</evidence>
<name>A0A317C3N2_9GAMM</name>